<accession>A0ABM8S7A6</accession>
<sequence length="225" mass="26168">MFAHDQERSQSDHCEVAKRPSLSKEAIAVLSLRLSDSDQRHNTVNLDPKERLTMILRVMTIIGVLLLSISAPWATAQGDVGMKAPDIMNEMWLNSLPLKLMDLKGKVVIVEFWTFGCYNCRNVEPHVKDWHKKYAEHGLVVIGVHSPEFAYERDIDKVRQYVAEHDIRYAVTIDNDYSTWNRYRNHYWPALYLIDKQGIVRYVRIGEGGYQDTERLIQSLLQEHL</sequence>
<dbReference type="Pfam" id="PF00578">
    <property type="entry name" value="AhpC-TSA"/>
    <property type="match status" value="1"/>
</dbReference>
<evidence type="ECO:0000259" key="2">
    <source>
        <dbReference type="PROSITE" id="PS51352"/>
    </source>
</evidence>
<feature type="domain" description="Thioredoxin" evidence="2">
    <location>
        <begin position="78"/>
        <end position="222"/>
    </location>
</feature>
<keyword evidence="1" id="KW-0812">Transmembrane</keyword>
<organism evidence="3 4">
    <name type="scientific">Nitrospira defluvii</name>
    <dbReference type="NCBI Taxonomy" id="330214"/>
    <lineage>
        <taxon>Bacteria</taxon>
        <taxon>Pseudomonadati</taxon>
        <taxon>Nitrospirota</taxon>
        <taxon>Nitrospiria</taxon>
        <taxon>Nitrospirales</taxon>
        <taxon>Nitrospiraceae</taxon>
        <taxon>Nitrospira</taxon>
    </lineage>
</organism>
<evidence type="ECO:0000313" key="3">
    <source>
        <dbReference type="EMBL" id="CAE6793122.1"/>
    </source>
</evidence>
<dbReference type="Gene3D" id="3.40.30.10">
    <property type="entry name" value="Glutaredoxin"/>
    <property type="match status" value="1"/>
</dbReference>
<dbReference type="InterPro" id="IPR050553">
    <property type="entry name" value="Thioredoxin_ResA/DsbE_sf"/>
</dbReference>
<dbReference type="InterPro" id="IPR000866">
    <property type="entry name" value="AhpC/TSA"/>
</dbReference>
<dbReference type="Proteomes" id="UP000675880">
    <property type="component" value="Unassembled WGS sequence"/>
</dbReference>
<reference evidence="3 4" key="1">
    <citation type="submission" date="2021-02" db="EMBL/GenBank/DDBJ databases">
        <authorList>
            <person name="Han P."/>
        </authorList>
    </citation>
    <scope>NUCLEOTIDE SEQUENCE [LARGE SCALE GENOMIC DNA]</scope>
    <source>
        <strain evidence="3">Candidatus Nitrospira sp. ZN2</strain>
    </source>
</reference>
<comment type="caution">
    <text evidence="3">The sequence shown here is derived from an EMBL/GenBank/DDBJ whole genome shotgun (WGS) entry which is preliminary data.</text>
</comment>
<keyword evidence="1" id="KW-1133">Transmembrane helix</keyword>
<proteinExistence type="predicted"/>
<keyword evidence="4" id="KW-1185">Reference proteome</keyword>
<dbReference type="InterPro" id="IPR036249">
    <property type="entry name" value="Thioredoxin-like_sf"/>
</dbReference>
<name>A0ABM8S7A6_9BACT</name>
<protein>
    <recommendedName>
        <fullName evidence="2">Thioredoxin domain-containing protein</fullName>
    </recommendedName>
</protein>
<dbReference type="SUPFAM" id="SSF52833">
    <property type="entry name" value="Thioredoxin-like"/>
    <property type="match status" value="1"/>
</dbReference>
<dbReference type="EMBL" id="CAJNBJ010000019">
    <property type="protein sequence ID" value="CAE6793122.1"/>
    <property type="molecule type" value="Genomic_DNA"/>
</dbReference>
<evidence type="ECO:0000256" key="1">
    <source>
        <dbReference type="SAM" id="Phobius"/>
    </source>
</evidence>
<evidence type="ECO:0000313" key="4">
    <source>
        <dbReference type="Proteomes" id="UP000675880"/>
    </source>
</evidence>
<keyword evidence="1" id="KW-0472">Membrane</keyword>
<gene>
    <name evidence="3" type="ORF">NSPZN2_60104</name>
</gene>
<dbReference type="InterPro" id="IPR013766">
    <property type="entry name" value="Thioredoxin_domain"/>
</dbReference>
<dbReference type="PANTHER" id="PTHR42852:SF13">
    <property type="entry name" value="PROTEIN DIPZ"/>
    <property type="match status" value="1"/>
</dbReference>
<feature type="transmembrane region" description="Helical" evidence="1">
    <location>
        <begin position="54"/>
        <end position="74"/>
    </location>
</feature>
<dbReference type="PANTHER" id="PTHR42852">
    <property type="entry name" value="THIOL:DISULFIDE INTERCHANGE PROTEIN DSBE"/>
    <property type="match status" value="1"/>
</dbReference>
<dbReference type="PROSITE" id="PS51352">
    <property type="entry name" value="THIOREDOXIN_2"/>
    <property type="match status" value="1"/>
</dbReference>